<dbReference type="SUPFAM" id="SSF53649">
    <property type="entry name" value="Alkaline phosphatase-like"/>
    <property type="match status" value="1"/>
</dbReference>
<evidence type="ECO:0000256" key="7">
    <source>
        <dbReference type="SAM" id="SignalP"/>
    </source>
</evidence>
<keyword evidence="5" id="KW-0378">Hydrolase</keyword>
<proteinExistence type="inferred from homology"/>
<keyword evidence="6" id="KW-0106">Calcium</keyword>
<feature type="chain" id="PRO_5015442631" evidence="7">
    <location>
        <begin position="21"/>
        <end position="459"/>
    </location>
</feature>
<evidence type="ECO:0000256" key="5">
    <source>
        <dbReference type="ARBA" id="ARBA00022801"/>
    </source>
</evidence>
<keyword evidence="3" id="KW-0479">Metal-binding</keyword>
<dbReference type="InterPro" id="IPR035874">
    <property type="entry name" value="IDS"/>
</dbReference>
<dbReference type="GO" id="GO:0004423">
    <property type="term" value="F:iduronate-2-sulfatase activity"/>
    <property type="evidence" value="ECO:0007669"/>
    <property type="project" value="InterPro"/>
</dbReference>
<dbReference type="InterPro" id="IPR000917">
    <property type="entry name" value="Sulfatase_N"/>
</dbReference>
<evidence type="ECO:0000256" key="6">
    <source>
        <dbReference type="ARBA" id="ARBA00022837"/>
    </source>
</evidence>
<accession>A0A2S8F7W3</accession>
<protein>
    <submittedName>
        <fullName evidence="9">Iduronate sulfatase</fullName>
    </submittedName>
</protein>
<comment type="caution">
    <text evidence="9">The sequence shown here is derived from an EMBL/GenBank/DDBJ whole genome shotgun (WGS) entry which is preliminary data.</text>
</comment>
<dbReference type="InterPro" id="IPR017850">
    <property type="entry name" value="Alkaline_phosphatase_core_sf"/>
</dbReference>
<comment type="similarity">
    <text evidence="2">Belongs to the sulfatase family.</text>
</comment>
<dbReference type="GO" id="GO:0005737">
    <property type="term" value="C:cytoplasm"/>
    <property type="evidence" value="ECO:0007669"/>
    <property type="project" value="TreeGrafter"/>
</dbReference>
<dbReference type="PANTHER" id="PTHR45953">
    <property type="entry name" value="IDURONATE 2-SULFATASE"/>
    <property type="match status" value="1"/>
</dbReference>
<keyword evidence="4 7" id="KW-0732">Signal</keyword>
<evidence type="ECO:0000259" key="8">
    <source>
        <dbReference type="Pfam" id="PF00884"/>
    </source>
</evidence>
<evidence type="ECO:0000313" key="10">
    <source>
        <dbReference type="Proteomes" id="UP000239388"/>
    </source>
</evidence>
<evidence type="ECO:0000256" key="1">
    <source>
        <dbReference type="ARBA" id="ARBA00001913"/>
    </source>
</evidence>
<dbReference type="Proteomes" id="UP000239388">
    <property type="component" value="Unassembled WGS sequence"/>
</dbReference>
<gene>
    <name evidence="9" type="ORF">C5Y98_25470</name>
</gene>
<evidence type="ECO:0000256" key="3">
    <source>
        <dbReference type="ARBA" id="ARBA00022723"/>
    </source>
</evidence>
<evidence type="ECO:0000313" key="9">
    <source>
        <dbReference type="EMBL" id="PQO28249.1"/>
    </source>
</evidence>
<dbReference type="Pfam" id="PF00884">
    <property type="entry name" value="Sulfatase"/>
    <property type="match status" value="1"/>
</dbReference>
<dbReference type="PANTHER" id="PTHR45953:SF1">
    <property type="entry name" value="IDURONATE 2-SULFATASE"/>
    <property type="match status" value="1"/>
</dbReference>
<name>A0A2S8F7W3_9BACT</name>
<dbReference type="GO" id="GO:0046872">
    <property type="term" value="F:metal ion binding"/>
    <property type="evidence" value="ECO:0007669"/>
    <property type="project" value="UniProtKB-KW"/>
</dbReference>
<dbReference type="OrthoDB" id="9782218at2"/>
<comment type="cofactor">
    <cofactor evidence="1">
        <name>Ca(2+)</name>
        <dbReference type="ChEBI" id="CHEBI:29108"/>
    </cofactor>
</comment>
<feature type="signal peptide" evidence="7">
    <location>
        <begin position="1"/>
        <end position="20"/>
    </location>
</feature>
<evidence type="ECO:0000256" key="2">
    <source>
        <dbReference type="ARBA" id="ARBA00008779"/>
    </source>
</evidence>
<evidence type="ECO:0000256" key="4">
    <source>
        <dbReference type="ARBA" id="ARBA00022729"/>
    </source>
</evidence>
<organism evidence="9 10">
    <name type="scientific">Blastopirellula marina</name>
    <dbReference type="NCBI Taxonomy" id="124"/>
    <lineage>
        <taxon>Bacteria</taxon>
        <taxon>Pseudomonadati</taxon>
        <taxon>Planctomycetota</taxon>
        <taxon>Planctomycetia</taxon>
        <taxon>Pirellulales</taxon>
        <taxon>Pirellulaceae</taxon>
        <taxon>Blastopirellula</taxon>
    </lineage>
</organism>
<sequence>MRLPHLLLICFVSICAVTEAADRPNVLFIAVDDLRPEIGCYGMSHIHSPNIDKLASEGTVFERAYCMVPTCGASRAALMTSIRPHRTRFINHLAWAEKDAPGITTLNTYFKQNGYTTISDGKIFHHPTDSQEGWSQPAWRPKGPTYKLEASLAAAKTTPKQRGPAYESADVEDDFYKDGKLANKAIQDLRRLKKEGNPFFLAVGFFKPHLPFVAPKKYWDLYDPATIHLPETYHRPKNAPDAAIHNSGELRAYAGIPAKGPVSDETARNMIHGYYACVSYTDANIGKLLDELDRLDLANDTIVVLWGDHGWNLGEHTLWCKHSCFETSMHAPLIVKVPGKYAGQKTAALTEFIDVYPSLCELCGLEIPEHCQGQSFVPLLNDPTAPGKPFAIGRFLAGDTIRTDGFRYTEYSTPQNVIQAKMLYDHQQDPAEDNNVVKQNEMKENAEQLSAQLKRHKGK</sequence>
<feature type="domain" description="Sulfatase N-terminal" evidence="8">
    <location>
        <begin position="24"/>
        <end position="364"/>
    </location>
</feature>
<dbReference type="AlphaFoldDB" id="A0A2S8F7W3"/>
<dbReference type="CDD" id="cd16030">
    <property type="entry name" value="iduronate-2-sulfatase"/>
    <property type="match status" value="1"/>
</dbReference>
<dbReference type="Gene3D" id="3.40.720.10">
    <property type="entry name" value="Alkaline Phosphatase, subunit A"/>
    <property type="match status" value="1"/>
</dbReference>
<dbReference type="EMBL" id="PUIB01000025">
    <property type="protein sequence ID" value="PQO28249.1"/>
    <property type="molecule type" value="Genomic_DNA"/>
</dbReference>
<reference evidence="9 10" key="1">
    <citation type="submission" date="2018-02" db="EMBL/GenBank/DDBJ databases">
        <title>Comparative genomes isolates from brazilian mangrove.</title>
        <authorList>
            <person name="Araujo J.E."/>
            <person name="Taketani R.G."/>
            <person name="Silva M.C.P."/>
            <person name="Loureco M.V."/>
            <person name="Andreote F.D."/>
        </authorList>
    </citation>
    <scope>NUCLEOTIDE SEQUENCE [LARGE SCALE GENOMIC DNA]</scope>
    <source>
        <strain evidence="9 10">NAP PRIS-MGV</strain>
    </source>
</reference>
<dbReference type="RefSeq" id="WP_105358643.1">
    <property type="nucleotide sequence ID" value="NZ_PUIB01000025.1"/>
</dbReference>